<dbReference type="InterPro" id="IPR018060">
    <property type="entry name" value="HTH_AraC"/>
</dbReference>
<dbReference type="InterPro" id="IPR009057">
    <property type="entry name" value="Homeodomain-like_sf"/>
</dbReference>
<evidence type="ECO:0000256" key="2">
    <source>
        <dbReference type="ARBA" id="ARBA00023125"/>
    </source>
</evidence>
<protein>
    <submittedName>
        <fullName evidence="5">Helix-turn-helix domain-containing protein</fullName>
    </submittedName>
</protein>
<sequence length="151" mass="17903">MTERFLGKEEALRLARTFVLEQAHPNAMPSLSWRTRPWHQDEDILRIQDWLEQHLGEPIRMEELAQRFNMSTRTLTRRFQKAVGDTPLGYLQTIRLEQAKAMLVQTLEPISLITHSVGYEDVSSFTKLFRRKTGMTPRDYRSQFQRRTLPE</sequence>
<accession>A0AB39UR89</accession>
<dbReference type="PRINTS" id="PR00032">
    <property type="entry name" value="HTHARAC"/>
</dbReference>
<dbReference type="KEGG" id="tcd:AAIA72_08725"/>
<keyword evidence="1" id="KW-0805">Transcription regulation</keyword>
<dbReference type="GO" id="GO:0043565">
    <property type="term" value="F:sequence-specific DNA binding"/>
    <property type="evidence" value="ECO:0007669"/>
    <property type="project" value="InterPro"/>
</dbReference>
<evidence type="ECO:0000256" key="1">
    <source>
        <dbReference type="ARBA" id="ARBA00023015"/>
    </source>
</evidence>
<evidence type="ECO:0000259" key="4">
    <source>
        <dbReference type="PROSITE" id="PS01124"/>
    </source>
</evidence>
<dbReference type="SUPFAM" id="SSF46689">
    <property type="entry name" value="Homeodomain-like"/>
    <property type="match status" value="2"/>
</dbReference>
<dbReference type="PROSITE" id="PS01124">
    <property type="entry name" value="HTH_ARAC_FAMILY_2"/>
    <property type="match status" value="1"/>
</dbReference>
<feature type="domain" description="HTH araC/xylS-type" evidence="4">
    <location>
        <begin position="45"/>
        <end position="143"/>
    </location>
</feature>
<organism evidence="5">
    <name type="scientific">Thermohahella caldifontis</name>
    <dbReference type="NCBI Taxonomy" id="3142973"/>
    <lineage>
        <taxon>Bacteria</taxon>
        <taxon>Pseudomonadati</taxon>
        <taxon>Pseudomonadota</taxon>
        <taxon>Gammaproteobacteria</taxon>
        <taxon>Oceanospirillales</taxon>
        <taxon>Hahellaceae</taxon>
        <taxon>Thermohahella</taxon>
    </lineage>
</organism>
<keyword evidence="2" id="KW-0238">DNA-binding</keyword>
<reference evidence="5" key="1">
    <citation type="submission" date="2024-05" db="EMBL/GenBank/DDBJ databases">
        <title>Genome sequencing of novel strain.</title>
        <authorList>
            <person name="Ganbat D."/>
            <person name="Ganbat S."/>
            <person name="Lee S.-J."/>
        </authorList>
    </citation>
    <scope>NUCLEOTIDE SEQUENCE</scope>
    <source>
        <strain evidence="5">SMD15-11</strain>
    </source>
</reference>
<dbReference type="AlphaFoldDB" id="A0AB39UR89"/>
<dbReference type="PANTHER" id="PTHR43280:SF2">
    <property type="entry name" value="HTH-TYPE TRANSCRIPTIONAL REGULATOR EXSA"/>
    <property type="match status" value="1"/>
</dbReference>
<dbReference type="PANTHER" id="PTHR43280">
    <property type="entry name" value="ARAC-FAMILY TRANSCRIPTIONAL REGULATOR"/>
    <property type="match status" value="1"/>
</dbReference>
<dbReference type="EMBL" id="CP154858">
    <property type="protein sequence ID" value="XDT70898.1"/>
    <property type="molecule type" value="Genomic_DNA"/>
</dbReference>
<evidence type="ECO:0000256" key="3">
    <source>
        <dbReference type="ARBA" id="ARBA00023163"/>
    </source>
</evidence>
<keyword evidence="3" id="KW-0804">Transcription</keyword>
<dbReference type="RefSeq" id="WP_369599939.1">
    <property type="nucleotide sequence ID" value="NZ_CP154858.1"/>
</dbReference>
<dbReference type="Pfam" id="PF12833">
    <property type="entry name" value="HTH_18"/>
    <property type="match status" value="1"/>
</dbReference>
<dbReference type="InterPro" id="IPR020449">
    <property type="entry name" value="Tscrpt_reg_AraC-type_HTH"/>
</dbReference>
<proteinExistence type="predicted"/>
<dbReference type="SMART" id="SM00342">
    <property type="entry name" value="HTH_ARAC"/>
    <property type="match status" value="1"/>
</dbReference>
<dbReference type="Gene3D" id="1.10.10.60">
    <property type="entry name" value="Homeodomain-like"/>
    <property type="match status" value="2"/>
</dbReference>
<dbReference type="GO" id="GO:0003700">
    <property type="term" value="F:DNA-binding transcription factor activity"/>
    <property type="evidence" value="ECO:0007669"/>
    <property type="project" value="InterPro"/>
</dbReference>
<name>A0AB39UR89_9GAMM</name>
<gene>
    <name evidence="5" type="ORF">AAIA72_08725</name>
</gene>
<evidence type="ECO:0000313" key="5">
    <source>
        <dbReference type="EMBL" id="XDT70898.1"/>
    </source>
</evidence>